<evidence type="ECO:0000259" key="4">
    <source>
        <dbReference type="PROSITE" id="PS50932"/>
    </source>
</evidence>
<dbReference type="PROSITE" id="PS50932">
    <property type="entry name" value="HTH_LACI_2"/>
    <property type="match status" value="1"/>
</dbReference>
<dbReference type="SMART" id="SM00354">
    <property type="entry name" value="HTH_LACI"/>
    <property type="match status" value="1"/>
</dbReference>
<dbReference type="SUPFAM" id="SSF47413">
    <property type="entry name" value="lambda repressor-like DNA-binding domains"/>
    <property type="match status" value="1"/>
</dbReference>
<dbReference type="EMBL" id="BOMI01000021">
    <property type="protein sequence ID" value="GID72635.1"/>
    <property type="molecule type" value="Genomic_DNA"/>
</dbReference>
<dbReference type="SUPFAM" id="SSF53822">
    <property type="entry name" value="Periplasmic binding protein-like I"/>
    <property type="match status" value="1"/>
</dbReference>
<dbReference type="PANTHER" id="PTHR30146">
    <property type="entry name" value="LACI-RELATED TRANSCRIPTIONAL REPRESSOR"/>
    <property type="match status" value="1"/>
</dbReference>
<dbReference type="InterPro" id="IPR010982">
    <property type="entry name" value="Lambda_DNA-bd_dom_sf"/>
</dbReference>
<keyword evidence="2" id="KW-0238">DNA-binding</keyword>
<dbReference type="InterPro" id="IPR000843">
    <property type="entry name" value="HTH_LacI"/>
</dbReference>
<evidence type="ECO:0000256" key="1">
    <source>
        <dbReference type="ARBA" id="ARBA00023015"/>
    </source>
</evidence>
<accession>A0ABQ3XY48</accession>
<evidence type="ECO:0000313" key="5">
    <source>
        <dbReference type="EMBL" id="GID72635.1"/>
    </source>
</evidence>
<keyword evidence="3" id="KW-0804">Transcription</keyword>
<keyword evidence="1" id="KW-0805">Transcription regulation</keyword>
<dbReference type="PANTHER" id="PTHR30146:SF109">
    <property type="entry name" value="HTH-TYPE TRANSCRIPTIONAL REGULATOR GALS"/>
    <property type="match status" value="1"/>
</dbReference>
<feature type="domain" description="HTH lacI-type" evidence="4">
    <location>
        <begin position="5"/>
        <end position="59"/>
    </location>
</feature>
<dbReference type="CDD" id="cd01392">
    <property type="entry name" value="HTH_LacI"/>
    <property type="match status" value="1"/>
</dbReference>
<dbReference type="PROSITE" id="PS00356">
    <property type="entry name" value="HTH_LACI_1"/>
    <property type="match status" value="1"/>
</dbReference>
<name>A0ABQ3XY48_9ACTN</name>
<dbReference type="Pfam" id="PF00356">
    <property type="entry name" value="LacI"/>
    <property type="match status" value="1"/>
</dbReference>
<dbReference type="Gene3D" id="3.40.50.2300">
    <property type="match status" value="2"/>
</dbReference>
<reference evidence="5 6" key="1">
    <citation type="submission" date="2021-01" db="EMBL/GenBank/DDBJ databases">
        <title>Whole genome shotgun sequence of Actinoplanes deccanensis NBRC 13994.</title>
        <authorList>
            <person name="Komaki H."/>
            <person name="Tamura T."/>
        </authorList>
    </citation>
    <scope>NUCLEOTIDE SEQUENCE [LARGE SCALE GENOMIC DNA]</scope>
    <source>
        <strain evidence="5 6">NBRC 13994</strain>
    </source>
</reference>
<dbReference type="Gene3D" id="1.10.260.40">
    <property type="entry name" value="lambda repressor-like DNA-binding domains"/>
    <property type="match status" value="1"/>
</dbReference>
<evidence type="ECO:0000313" key="6">
    <source>
        <dbReference type="Proteomes" id="UP000609879"/>
    </source>
</evidence>
<sequence length="336" mass="35856">MAGRVRIQDVAAAAGVSVATVSNALNRPERVNAGTAARIQRIARELDYVPHHGAVDLRHGRRSAIALVIPDVTNSFYARITRGAADAAYGHGFSLVLCDSNDDAERERDFFTMLADQRAAGAVVVPRGADRQRLDGLRRRGIPLVLTDRAVPVQEGCSVAVDDVAGGRLAVEHLLAGGARRILVVNGDRAIRQCADRWQGARQAVREHRGAAVRQVSVPQMDVACGAAAVRELAELPDAVFCTNDFLAVGVVQALLARGVRVPGDITVAGFGDLDVATVSAVPLTTVRQPVEELGRAGVGLLLDEVEAVDDHTHEARQFPPRLVVRESAPRQEVLV</sequence>
<keyword evidence="6" id="KW-1185">Reference proteome</keyword>
<dbReference type="Proteomes" id="UP000609879">
    <property type="component" value="Unassembled WGS sequence"/>
</dbReference>
<dbReference type="InterPro" id="IPR028082">
    <property type="entry name" value="Peripla_BP_I"/>
</dbReference>
<protein>
    <submittedName>
        <fullName evidence="5">LacI family transcriptional regulator</fullName>
    </submittedName>
</protein>
<comment type="caution">
    <text evidence="5">The sequence shown here is derived from an EMBL/GenBank/DDBJ whole genome shotgun (WGS) entry which is preliminary data.</text>
</comment>
<dbReference type="InterPro" id="IPR046335">
    <property type="entry name" value="LacI/GalR-like_sensor"/>
</dbReference>
<organism evidence="5 6">
    <name type="scientific">Paractinoplanes deccanensis</name>
    <dbReference type="NCBI Taxonomy" id="113561"/>
    <lineage>
        <taxon>Bacteria</taxon>
        <taxon>Bacillati</taxon>
        <taxon>Actinomycetota</taxon>
        <taxon>Actinomycetes</taxon>
        <taxon>Micromonosporales</taxon>
        <taxon>Micromonosporaceae</taxon>
        <taxon>Paractinoplanes</taxon>
    </lineage>
</organism>
<evidence type="ECO:0000256" key="3">
    <source>
        <dbReference type="ARBA" id="ARBA00023163"/>
    </source>
</evidence>
<evidence type="ECO:0000256" key="2">
    <source>
        <dbReference type="ARBA" id="ARBA00023125"/>
    </source>
</evidence>
<dbReference type="Pfam" id="PF13377">
    <property type="entry name" value="Peripla_BP_3"/>
    <property type="match status" value="1"/>
</dbReference>
<gene>
    <name evidence="5" type="primary">lacI_3</name>
    <name evidence="5" type="ORF">Ade02nite_12760</name>
</gene>
<proteinExistence type="predicted"/>